<accession>A0A194X4D6</accession>
<gene>
    <name evidence="1" type="ORF">LY89DRAFT_124868</name>
</gene>
<dbReference type="EMBL" id="KQ947419">
    <property type="protein sequence ID" value="KUJ14919.1"/>
    <property type="molecule type" value="Genomic_DNA"/>
</dbReference>
<proteinExistence type="predicted"/>
<keyword evidence="2" id="KW-1185">Reference proteome</keyword>
<sequence>MDHLTWYPQSSIPPVQVPYVCGNEPTCKKDQFLDFATLQGWELKQSDSLAQLATRSQAWLFFGLLAVIGIPAQNCRASRASATFENVVNASILPSVLRSIVEGDDENNVALIVDVMTALARAEELMRAEVIPLIKEFEEGETLNLWSSQPYAILFSIEILIDTIVFVLGDEADSRRVSLFAQGMEGIEQSLLHVGKCRSLAHRLDNLRSSEFYVLLSFPSGDIRSDHSKCNHTSCCCFDVDQTSYRTRHVEDCVMAKRFRLMKRSL</sequence>
<name>A0A194X4D6_MOLSC</name>
<dbReference type="RefSeq" id="XP_018069274.1">
    <property type="nucleotide sequence ID" value="XM_018205187.1"/>
</dbReference>
<protein>
    <submittedName>
        <fullName evidence="1">Uncharacterized protein</fullName>
    </submittedName>
</protein>
<dbReference type="Proteomes" id="UP000070700">
    <property type="component" value="Unassembled WGS sequence"/>
</dbReference>
<reference evidence="1 2" key="1">
    <citation type="submission" date="2015-10" db="EMBL/GenBank/DDBJ databases">
        <title>Full genome of DAOMC 229536 Phialocephala scopiformis, a fungal endophyte of spruce producing the potent anti-insectan compound rugulosin.</title>
        <authorList>
            <consortium name="DOE Joint Genome Institute"/>
            <person name="Walker A.K."/>
            <person name="Frasz S.L."/>
            <person name="Seifert K.A."/>
            <person name="Miller J.D."/>
            <person name="Mondo S.J."/>
            <person name="Labutti K."/>
            <person name="Lipzen A."/>
            <person name="Dockter R."/>
            <person name="Kennedy M."/>
            <person name="Grigoriev I.V."/>
            <person name="Spatafora J.W."/>
        </authorList>
    </citation>
    <scope>NUCLEOTIDE SEQUENCE [LARGE SCALE GENOMIC DNA]</scope>
    <source>
        <strain evidence="1 2">CBS 120377</strain>
    </source>
</reference>
<dbReference type="InParanoid" id="A0A194X4D6"/>
<evidence type="ECO:0000313" key="1">
    <source>
        <dbReference type="EMBL" id="KUJ14919.1"/>
    </source>
</evidence>
<dbReference type="OrthoDB" id="5398779at2759"/>
<dbReference type="AlphaFoldDB" id="A0A194X4D6"/>
<dbReference type="KEGG" id="psco:LY89DRAFT_124868"/>
<dbReference type="GeneID" id="28814913"/>
<evidence type="ECO:0000313" key="2">
    <source>
        <dbReference type="Proteomes" id="UP000070700"/>
    </source>
</evidence>
<organism evidence="1 2">
    <name type="scientific">Mollisia scopiformis</name>
    <name type="common">Conifer needle endophyte fungus</name>
    <name type="synonym">Phialocephala scopiformis</name>
    <dbReference type="NCBI Taxonomy" id="149040"/>
    <lineage>
        <taxon>Eukaryota</taxon>
        <taxon>Fungi</taxon>
        <taxon>Dikarya</taxon>
        <taxon>Ascomycota</taxon>
        <taxon>Pezizomycotina</taxon>
        <taxon>Leotiomycetes</taxon>
        <taxon>Helotiales</taxon>
        <taxon>Mollisiaceae</taxon>
        <taxon>Mollisia</taxon>
    </lineage>
</organism>